<dbReference type="Gene3D" id="3.40.190.10">
    <property type="entry name" value="Periplasmic binding protein-like II"/>
    <property type="match status" value="2"/>
</dbReference>
<proteinExistence type="inferred from homology"/>
<feature type="signal peptide" evidence="3">
    <location>
        <begin position="1"/>
        <end position="24"/>
    </location>
</feature>
<dbReference type="EMBL" id="NEVK01000008">
    <property type="protein sequence ID" value="OZI16747.1"/>
    <property type="molecule type" value="Genomic_DNA"/>
</dbReference>
<feature type="chain" id="PRO_5012492366" evidence="3">
    <location>
        <begin position="25"/>
        <end position="431"/>
    </location>
</feature>
<keyword evidence="3" id="KW-0732">Signal</keyword>
<comment type="caution">
    <text evidence="4">The sequence shown here is derived from an EMBL/GenBank/DDBJ whole genome shotgun (WGS) entry which is preliminary data.</text>
</comment>
<dbReference type="OrthoDB" id="4393730at2"/>
<accession>A0A261QW41</accession>
<evidence type="ECO:0000313" key="5">
    <source>
        <dbReference type="Proteomes" id="UP000216947"/>
    </source>
</evidence>
<dbReference type="PANTHER" id="PTHR43649">
    <property type="entry name" value="ARABINOSE-BINDING PROTEIN-RELATED"/>
    <property type="match status" value="1"/>
</dbReference>
<evidence type="ECO:0000256" key="1">
    <source>
        <dbReference type="ARBA" id="ARBA00004418"/>
    </source>
</evidence>
<dbReference type="InterPro" id="IPR006059">
    <property type="entry name" value="SBP"/>
</dbReference>
<dbReference type="PANTHER" id="PTHR43649:SF30">
    <property type="entry name" value="ABC TRANSPORTER SUBSTRATE-BINDING PROTEIN"/>
    <property type="match status" value="1"/>
</dbReference>
<dbReference type="CDD" id="cd14748">
    <property type="entry name" value="PBP2_UgpB"/>
    <property type="match status" value="1"/>
</dbReference>
<dbReference type="RefSeq" id="WP_026640624.1">
    <property type="nucleotide sequence ID" value="NZ_NEVI01000023.1"/>
</dbReference>
<dbReference type="SUPFAM" id="SSF53850">
    <property type="entry name" value="Periplasmic binding protein-like II"/>
    <property type="match status" value="1"/>
</dbReference>
<sequence>MRRTALKALAAALAGAFFSLPLHAQNKPVEVEFYYPVAVGGPITKIVDDMVADFEKENPDIDIKPIYAGSYQDSIAKALTALKGGTPPQLAVLLSTDMFTLIDEDAIVPIDSLTKTDADKQWLGGFYDAFMQNSRTGGHVWGVPFQRSTIVMYYNKDLFKEAGLDPERAPATWDELVEYGKKLTKKDASGNVTQWGIKIPSGGAFAYWLFQALTTPNDAILMNEEGNEVYLDKPAVIEAAQFWHDLAAKHGVMPRGTIDWGTTPKDFLEKKAAIVWTTTGNLTNIRKNADFPFGVAMMPKAKRGGSPTGGGNFYIFKSGTPEQQAAALKFAKWTTAPERAADWSIATGYVAVTPAAWETEKMKKYAAEVPAATVARDQLEVSVAEFSTHENQRVTKALNDGLQAMLTGAKTPQQAMADAQREADRVLRAYR</sequence>
<reference evidence="5" key="1">
    <citation type="submission" date="2017-05" db="EMBL/GenBank/DDBJ databases">
        <title>Complete and WGS of Bordetella genogroups.</title>
        <authorList>
            <person name="Spilker T."/>
            <person name="Lipuma J."/>
        </authorList>
    </citation>
    <scope>NUCLEOTIDE SEQUENCE [LARGE SCALE GENOMIC DNA]</scope>
    <source>
        <strain evidence="5">AU18089</strain>
    </source>
</reference>
<gene>
    <name evidence="4" type="ORF">CAL19_18975</name>
</gene>
<dbReference type="InterPro" id="IPR050490">
    <property type="entry name" value="Bact_solute-bd_prot1"/>
</dbReference>
<comment type="subcellular location">
    <subcellularLocation>
        <location evidence="1">Periplasm</location>
    </subcellularLocation>
</comment>
<evidence type="ECO:0000256" key="3">
    <source>
        <dbReference type="SAM" id="SignalP"/>
    </source>
</evidence>
<dbReference type="GO" id="GO:0042597">
    <property type="term" value="C:periplasmic space"/>
    <property type="evidence" value="ECO:0007669"/>
    <property type="project" value="UniProtKB-SubCell"/>
</dbReference>
<evidence type="ECO:0000256" key="2">
    <source>
        <dbReference type="ARBA" id="ARBA00008520"/>
    </source>
</evidence>
<comment type="similarity">
    <text evidence="2">Belongs to the bacterial solute-binding protein 1 family.</text>
</comment>
<dbReference type="AlphaFoldDB" id="A0A261QW41"/>
<organism evidence="4 5">
    <name type="scientific">Bordetella genomosp. 7</name>
    <dbReference type="NCBI Taxonomy" id="1416805"/>
    <lineage>
        <taxon>Bacteria</taxon>
        <taxon>Pseudomonadati</taxon>
        <taxon>Pseudomonadota</taxon>
        <taxon>Betaproteobacteria</taxon>
        <taxon>Burkholderiales</taxon>
        <taxon>Alcaligenaceae</taxon>
        <taxon>Bordetella</taxon>
    </lineage>
</organism>
<dbReference type="Proteomes" id="UP000216947">
    <property type="component" value="Unassembled WGS sequence"/>
</dbReference>
<keyword evidence="5" id="KW-1185">Reference proteome</keyword>
<dbReference type="Pfam" id="PF13416">
    <property type="entry name" value="SBP_bac_8"/>
    <property type="match status" value="1"/>
</dbReference>
<protein>
    <submittedName>
        <fullName evidence="4">ABC transporter substrate-binding protein</fullName>
    </submittedName>
</protein>
<evidence type="ECO:0000313" key="4">
    <source>
        <dbReference type="EMBL" id="OZI16747.1"/>
    </source>
</evidence>
<name>A0A261QW41_9BORD</name>